<dbReference type="EMBL" id="BNAJ01000001">
    <property type="protein sequence ID" value="GHF31393.1"/>
    <property type="molecule type" value="Genomic_DNA"/>
</dbReference>
<evidence type="ECO:0000313" key="6">
    <source>
        <dbReference type="EMBL" id="MBB5375136.1"/>
    </source>
</evidence>
<evidence type="ECO:0000256" key="1">
    <source>
        <dbReference type="ARBA" id="ARBA00022603"/>
    </source>
</evidence>
<dbReference type="Proteomes" id="UP000539473">
    <property type="component" value="Unassembled WGS sequence"/>
</dbReference>
<dbReference type="GO" id="GO:0008757">
    <property type="term" value="F:S-adenosylmethionine-dependent methyltransferase activity"/>
    <property type="evidence" value="ECO:0007669"/>
    <property type="project" value="InterPro"/>
</dbReference>
<name>A0A7W8KDN5_9DEIO</name>
<dbReference type="SMART" id="SM00828">
    <property type="entry name" value="PKS_MT"/>
    <property type="match status" value="1"/>
</dbReference>
<protein>
    <submittedName>
        <fullName evidence="6">SAM-dependent methyltransferase</fullName>
    </submittedName>
</protein>
<feature type="domain" description="Polyketide synthase-like methyltransferase" evidence="4">
    <location>
        <begin position="47"/>
        <end position="271"/>
    </location>
</feature>
<dbReference type="InterPro" id="IPR029063">
    <property type="entry name" value="SAM-dependent_MTases_sf"/>
</dbReference>
<proteinExistence type="predicted"/>
<keyword evidence="2 6" id="KW-0808">Transferase</keyword>
<dbReference type="EMBL" id="JACHFK010000001">
    <property type="protein sequence ID" value="MBB5375136.1"/>
    <property type="molecule type" value="Genomic_DNA"/>
</dbReference>
<dbReference type="PANTHER" id="PTHR44068:SF11">
    <property type="entry name" value="GERANYL DIPHOSPHATE 2-C-METHYLTRANSFERASE"/>
    <property type="match status" value="1"/>
</dbReference>
<dbReference type="SUPFAM" id="SSF53335">
    <property type="entry name" value="S-adenosyl-L-methionine-dependent methyltransferases"/>
    <property type="match status" value="1"/>
</dbReference>
<reference evidence="8" key="2">
    <citation type="journal article" date="2019" name="Int. J. Syst. Evol. Microbiol.">
        <title>The Global Catalogue of Microorganisms (GCM) 10K type strain sequencing project: providing services to taxonomists for standard genome sequencing and annotation.</title>
        <authorList>
            <consortium name="The Broad Institute Genomics Platform"/>
            <consortium name="The Broad Institute Genome Sequencing Center for Infectious Disease"/>
            <person name="Wu L."/>
            <person name="Ma J."/>
        </authorList>
    </citation>
    <scope>NUCLEOTIDE SEQUENCE [LARGE SCALE GENOMIC DNA]</scope>
    <source>
        <strain evidence="8">CGMCC 1.18437</strain>
    </source>
</reference>
<evidence type="ECO:0000313" key="7">
    <source>
        <dbReference type="Proteomes" id="UP000539473"/>
    </source>
</evidence>
<accession>A0A7W8KDN5</accession>
<reference evidence="5" key="4">
    <citation type="submission" date="2024-05" db="EMBL/GenBank/DDBJ databases">
        <authorList>
            <person name="Sun Q."/>
            <person name="Zhou Y."/>
        </authorList>
    </citation>
    <scope>NUCLEOTIDE SEQUENCE</scope>
    <source>
        <strain evidence="5">CGMCC 1.18437</strain>
    </source>
</reference>
<evidence type="ECO:0000256" key="2">
    <source>
        <dbReference type="ARBA" id="ARBA00022679"/>
    </source>
</evidence>
<gene>
    <name evidence="5" type="ORF">GCM10017781_04620</name>
    <name evidence="6" type="ORF">HNQ07_000580</name>
</gene>
<dbReference type="Gene3D" id="3.40.50.150">
    <property type="entry name" value="Vaccinia Virus protein VP39"/>
    <property type="match status" value="1"/>
</dbReference>
<keyword evidence="3" id="KW-0949">S-adenosyl-L-methionine</keyword>
<reference evidence="6 7" key="3">
    <citation type="submission" date="2020-08" db="EMBL/GenBank/DDBJ databases">
        <title>Genomic Encyclopedia of Type Strains, Phase IV (KMG-IV): sequencing the most valuable type-strain genomes for metagenomic binning, comparative biology and taxonomic classification.</title>
        <authorList>
            <person name="Goeker M."/>
        </authorList>
    </citation>
    <scope>NUCLEOTIDE SEQUENCE [LARGE SCALE GENOMIC DNA]</scope>
    <source>
        <strain evidence="6 7">DSM 27521</strain>
    </source>
</reference>
<dbReference type="InterPro" id="IPR050447">
    <property type="entry name" value="Erg6_SMT_methyltransf"/>
</dbReference>
<dbReference type="InterPro" id="IPR013216">
    <property type="entry name" value="Methyltransf_11"/>
</dbReference>
<dbReference type="Pfam" id="PF08241">
    <property type="entry name" value="Methyltransf_11"/>
    <property type="match status" value="1"/>
</dbReference>
<comment type="caution">
    <text evidence="6">The sequence shown here is derived from an EMBL/GenBank/DDBJ whole genome shotgun (WGS) entry which is preliminary data.</text>
</comment>
<dbReference type="PANTHER" id="PTHR44068">
    <property type="entry name" value="ZGC:194242"/>
    <property type="match status" value="1"/>
</dbReference>
<evidence type="ECO:0000313" key="8">
    <source>
        <dbReference type="Proteomes" id="UP000619376"/>
    </source>
</evidence>
<evidence type="ECO:0000313" key="5">
    <source>
        <dbReference type="EMBL" id="GHF31393.1"/>
    </source>
</evidence>
<evidence type="ECO:0000259" key="4">
    <source>
        <dbReference type="SMART" id="SM00828"/>
    </source>
</evidence>
<dbReference type="AlphaFoldDB" id="A0A7W8KDN5"/>
<dbReference type="CDD" id="cd02440">
    <property type="entry name" value="AdoMet_MTases"/>
    <property type="match status" value="1"/>
</dbReference>
<sequence>MATEPPAPVDLYNASYGQYSADAQQAVRAATYGEDLGQTGWMTADELRHFSTLLGLTASSRVLEVGSGSGGPALHLAATVGCTITGLDVNAFGVQTAQEQAAHRNLDDRAHFQVIDASQELPFDANSFDAVICNDAVCHIPGRAGLLAEWFRVLRPGGHMLYTDAMVVTGLVSHDEIARRSSIGTYFYLPPGENERLIGDAGFDLVEREDRTPAAAEISRRWHDARDTHHDALVALEGDRQFAGLQEFLWCVHTLTAERRLSRHMYLARKPD</sequence>
<reference evidence="5" key="1">
    <citation type="journal article" date="2014" name="Int. J. Syst. Evol. Microbiol.">
        <title>Complete genome of a new Firmicutes species belonging to the dominant human colonic microbiota ('Ruminococcus bicirculans') reveals two chromosomes and a selective capacity to utilize plant glucans.</title>
        <authorList>
            <consortium name="NISC Comparative Sequencing Program"/>
            <person name="Wegmann U."/>
            <person name="Louis P."/>
            <person name="Goesmann A."/>
            <person name="Henrissat B."/>
            <person name="Duncan S.H."/>
            <person name="Flint H.J."/>
        </authorList>
    </citation>
    <scope>NUCLEOTIDE SEQUENCE</scope>
    <source>
        <strain evidence="5">CGMCC 1.18437</strain>
    </source>
</reference>
<keyword evidence="1 6" id="KW-0489">Methyltransferase</keyword>
<dbReference type="Proteomes" id="UP000619376">
    <property type="component" value="Unassembled WGS sequence"/>
</dbReference>
<keyword evidence="8" id="KW-1185">Reference proteome</keyword>
<evidence type="ECO:0000256" key="3">
    <source>
        <dbReference type="ARBA" id="ARBA00022691"/>
    </source>
</evidence>
<dbReference type="RefSeq" id="WP_184109374.1">
    <property type="nucleotide sequence ID" value="NZ_BNAJ01000001.1"/>
</dbReference>
<dbReference type="GO" id="GO:0032259">
    <property type="term" value="P:methylation"/>
    <property type="evidence" value="ECO:0007669"/>
    <property type="project" value="UniProtKB-KW"/>
</dbReference>
<organism evidence="6 7">
    <name type="scientific">Deinococcus metalli</name>
    <dbReference type="NCBI Taxonomy" id="1141878"/>
    <lineage>
        <taxon>Bacteria</taxon>
        <taxon>Thermotogati</taxon>
        <taxon>Deinococcota</taxon>
        <taxon>Deinococci</taxon>
        <taxon>Deinococcales</taxon>
        <taxon>Deinococcaceae</taxon>
        <taxon>Deinococcus</taxon>
    </lineage>
</organism>
<dbReference type="InterPro" id="IPR020803">
    <property type="entry name" value="MeTfrase_dom"/>
</dbReference>